<evidence type="ECO:0000313" key="4">
    <source>
        <dbReference type="EMBL" id="ENV21899.1"/>
    </source>
</evidence>
<dbReference type="AlphaFoldDB" id="N8YKP6"/>
<dbReference type="InterPro" id="IPR018060">
    <property type="entry name" value="HTH_AraC"/>
</dbReference>
<evidence type="ECO:0000256" key="1">
    <source>
        <dbReference type="ARBA" id="ARBA00023015"/>
    </source>
</evidence>
<keyword evidence="1" id="KW-0805">Transcription regulation</keyword>
<dbReference type="Gene3D" id="1.10.10.60">
    <property type="entry name" value="Homeodomain-like"/>
    <property type="match status" value="1"/>
</dbReference>
<dbReference type="InterPro" id="IPR009057">
    <property type="entry name" value="Homeodomain-like_sf"/>
</dbReference>
<evidence type="ECO:0000313" key="5">
    <source>
        <dbReference type="Proteomes" id="UP000013270"/>
    </source>
</evidence>
<accession>N8YKP6</accession>
<organism evidence="4 5">
    <name type="scientific">Acinetobacter bereziniae NIPH 3</name>
    <dbReference type="NCBI Taxonomy" id="1217651"/>
    <lineage>
        <taxon>Bacteria</taxon>
        <taxon>Pseudomonadati</taxon>
        <taxon>Pseudomonadota</taxon>
        <taxon>Gammaproteobacteria</taxon>
        <taxon>Moraxellales</taxon>
        <taxon>Moraxellaceae</taxon>
        <taxon>Acinetobacter</taxon>
    </lineage>
</organism>
<keyword evidence="2" id="KW-0804">Transcription</keyword>
<proteinExistence type="predicted"/>
<dbReference type="GO" id="GO:0003700">
    <property type="term" value="F:DNA-binding transcription factor activity"/>
    <property type="evidence" value="ECO:0007669"/>
    <property type="project" value="InterPro"/>
</dbReference>
<dbReference type="Proteomes" id="UP000013270">
    <property type="component" value="Unassembled WGS sequence"/>
</dbReference>
<gene>
    <name evidence="4" type="ORF">F963_02292</name>
</gene>
<reference evidence="4 5" key="1">
    <citation type="submission" date="2013-02" db="EMBL/GenBank/DDBJ databases">
        <title>The Genome Sequence of Acinetobacter bereziniae NIPH 3.</title>
        <authorList>
            <consortium name="The Broad Institute Genome Sequencing Platform"/>
            <consortium name="The Broad Institute Genome Sequencing Center for Infectious Disease"/>
            <person name="Cerqueira G."/>
            <person name="Feldgarden M."/>
            <person name="Courvalin P."/>
            <person name="Perichon B."/>
            <person name="Grillot-Courvalin C."/>
            <person name="Clermont D."/>
            <person name="Rocha E."/>
            <person name="Yoon E.-J."/>
            <person name="Nemec A."/>
            <person name="Walker B."/>
            <person name="Young S.K."/>
            <person name="Zeng Q."/>
            <person name="Gargeya S."/>
            <person name="Fitzgerald M."/>
            <person name="Haas B."/>
            <person name="Abouelleil A."/>
            <person name="Alvarado L."/>
            <person name="Arachchi H.M."/>
            <person name="Berlin A.M."/>
            <person name="Chapman S.B."/>
            <person name="Dewar J."/>
            <person name="Goldberg J."/>
            <person name="Griggs A."/>
            <person name="Gujja S."/>
            <person name="Hansen M."/>
            <person name="Howarth C."/>
            <person name="Imamovic A."/>
            <person name="Larimer J."/>
            <person name="McCowan C."/>
            <person name="Murphy C."/>
            <person name="Neiman D."/>
            <person name="Pearson M."/>
            <person name="Priest M."/>
            <person name="Roberts A."/>
            <person name="Saif S."/>
            <person name="Shea T."/>
            <person name="Sisk P."/>
            <person name="Sykes S."/>
            <person name="Wortman J."/>
            <person name="Nusbaum C."/>
            <person name="Birren B."/>
        </authorList>
    </citation>
    <scope>NUCLEOTIDE SEQUENCE [LARGE SCALE GENOMIC DNA]</scope>
    <source>
        <strain evidence="4 5">NIPH 3</strain>
    </source>
</reference>
<dbReference type="PROSITE" id="PS01124">
    <property type="entry name" value="HTH_ARAC_FAMILY_2"/>
    <property type="match status" value="1"/>
</dbReference>
<dbReference type="EMBL" id="APPK01000036">
    <property type="protein sequence ID" value="ENV21899.1"/>
    <property type="molecule type" value="Genomic_DNA"/>
</dbReference>
<sequence length="271" mass="32077">MHNVFNLRKLYHPVQPTVKQAGKNVFYNEISPDDKLLSIIYCYWELKTDQILDFSFIYRVIADGCIDIFFKLDEPSESFVMGFCKNYTDFSLNNQFHYIGIRFLPTMFPALYNVNAKELSNNFWHLKTVEFETSEFIKNNFSGNDEISEIKNKLDTYFIKLIQSSNLFIDRRFKNAIDIIIEKKGVLNIVDDLNTGLCQRQLRRYFEYYIGGSTKTFSNVVRFQNALNIESSKNNIKYNYILNELGYYDQAHFIKDFKKFYGVTPKKVFRG</sequence>
<protein>
    <recommendedName>
        <fullName evidence="3">HTH araC/xylS-type domain-containing protein</fullName>
    </recommendedName>
</protein>
<name>N8YKP6_ACIBZ</name>
<dbReference type="RefSeq" id="WP_004830808.1">
    <property type="nucleotide sequence ID" value="NZ_KB849468.1"/>
</dbReference>
<evidence type="ECO:0000259" key="3">
    <source>
        <dbReference type="PROSITE" id="PS01124"/>
    </source>
</evidence>
<comment type="caution">
    <text evidence="4">The sequence shown here is derived from an EMBL/GenBank/DDBJ whole genome shotgun (WGS) entry which is preliminary data.</text>
</comment>
<dbReference type="SUPFAM" id="SSF46689">
    <property type="entry name" value="Homeodomain-like"/>
    <property type="match status" value="1"/>
</dbReference>
<dbReference type="GO" id="GO:0043565">
    <property type="term" value="F:sequence-specific DNA binding"/>
    <property type="evidence" value="ECO:0007669"/>
    <property type="project" value="InterPro"/>
</dbReference>
<dbReference type="PATRIC" id="fig|1217651.3.peg.2254"/>
<feature type="domain" description="HTH araC/xylS-type" evidence="3">
    <location>
        <begin position="196"/>
        <end position="271"/>
    </location>
</feature>
<dbReference type="InterPro" id="IPR046532">
    <property type="entry name" value="DUF6597"/>
</dbReference>
<dbReference type="Pfam" id="PF12833">
    <property type="entry name" value="HTH_18"/>
    <property type="match status" value="1"/>
</dbReference>
<dbReference type="HOGENOM" id="CLU_066193_4_0_6"/>
<evidence type="ECO:0000256" key="2">
    <source>
        <dbReference type="ARBA" id="ARBA00023163"/>
    </source>
</evidence>
<dbReference type="Pfam" id="PF20240">
    <property type="entry name" value="DUF6597"/>
    <property type="match status" value="1"/>
</dbReference>